<proteinExistence type="predicted"/>
<gene>
    <name evidence="1" type="ORF">S01H4_16165</name>
</gene>
<accession>X0Z6E8</accession>
<evidence type="ECO:0000313" key="1">
    <source>
        <dbReference type="EMBL" id="GAG53957.1"/>
    </source>
</evidence>
<dbReference type="EMBL" id="BART01007084">
    <property type="protein sequence ID" value="GAG53957.1"/>
    <property type="molecule type" value="Genomic_DNA"/>
</dbReference>
<organism evidence="1">
    <name type="scientific">marine sediment metagenome</name>
    <dbReference type="NCBI Taxonomy" id="412755"/>
    <lineage>
        <taxon>unclassified sequences</taxon>
        <taxon>metagenomes</taxon>
        <taxon>ecological metagenomes</taxon>
    </lineage>
</organism>
<reference evidence="1" key="1">
    <citation type="journal article" date="2014" name="Front. Microbiol.">
        <title>High frequency of phylogenetically diverse reductive dehalogenase-homologous genes in deep subseafloor sedimentary metagenomes.</title>
        <authorList>
            <person name="Kawai M."/>
            <person name="Futagami T."/>
            <person name="Toyoda A."/>
            <person name="Takaki Y."/>
            <person name="Nishi S."/>
            <person name="Hori S."/>
            <person name="Arai W."/>
            <person name="Tsubouchi T."/>
            <person name="Morono Y."/>
            <person name="Uchiyama I."/>
            <person name="Ito T."/>
            <person name="Fujiyama A."/>
            <person name="Inagaki F."/>
            <person name="Takami H."/>
        </authorList>
    </citation>
    <scope>NUCLEOTIDE SEQUENCE</scope>
    <source>
        <strain evidence="1">Expedition CK06-06</strain>
    </source>
</reference>
<comment type="caution">
    <text evidence="1">The sequence shown here is derived from an EMBL/GenBank/DDBJ whole genome shotgun (WGS) entry which is preliminary data.</text>
</comment>
<sequence length="67" mass="7782">ANDLDALIRAAEDKRGKEVLRLLVVRMHSCVRANEPIKCDNPAELFVHIRASLENEFEQAYQKRFNE</sequence>
<name>X0Z6E8_9ZZZZ</name>
<feature type="non-terminal residue" evidence="1">
    <location>
        <position position="1"/>
    </location>
</feature>
<protein>
    <submittedName>
        <fullName evidence="1">Uncharacterized protein</fullName>
    </submittedName>
</protein>
<dbReference type="AlphaFoldDB" id="X0Z6E8"/>